<feature type="transmembrane region" description="Helical" evidence="6">
    <location>
        <begin position="338"/>
        <end position="358"/>
    </location>
</feature>
<dbReference type="Pfam" id="PF07690">
    <property type="entry name" value="MFS_1"/>
    <property type="match status" value="1"/>
</dbReference>
<organism evidence="8 9">
    <name type="scientific">Candidula unifasciata</name>
    <dbReference type="NCBI Taxonomy" id="100452"/>
    <lineage>
        <taxon>Eukaryota</taxon>
        <taxon>Metazoa</taxon>
        <taxon>Spiralia</taxon>
        <taxon>Lophotrochozoa</taxon>
        <taxon>Mollusca</taxon>
        <taxon>Gastropoda</taxon>
        <taxon>Heterobranchia</taxon>
        <taxon>Euthyneura</taxon>
        <taxon>Panpulmonata</taxon>
        <taxon>Eupulmonata</taxon>
        <taxon>Stylommatophora</taxon>
        <taxon>Helicina</taxon>
        <taxon>Helicoidea</taxon>
        <taxon>Geomitridae</taxon>
        <taxon>Candidula</taxon>
    </lineage>
</organism>
<dbReference type="PROSITE" id="PS00216">
    <property type="entry name" value="SUGAR_TRANSPORT_1"/>
    <property type="match status" value="1"/>
</dbReference>
<dbReference type="Gene3D" id="1.20.1250.20">
    <property type="entry name" value="MFS general substrate transporter like domains"/>
    <property type="match status" value="1"/>
</dbReference>
<dbReference type="EMBL" id="CAJHNH020001580">
    <property type="protein sequence ID" value="CAG5123656.1"/>
    <property type="molecule type" value="Genomic_DNA"/>
</dbReference>
<evidence type="ECO:0000256" key="3">
    <source>
        <dbReference type="ARBA" id="ARBA00022692"/>
    </source>
</evidence>
<reference evidence="8" key="1">
    <citation type="submission" date="2021-04" db="EMBL/GenBank/DDBJ databases">
        <authorList>
            <consortium name="Molecular Ecology Group"/>
        </authorList>
    </citation>
    <scope>NUCLEOTIDE SEQUENCE</scope>
</reference>
<dbReference type="InterPro" id="IPR036259">
    <property type="entry name" value="MFS_trans_sf"/>
</dbReference>
<evidence type="ECO:0000313" key="9">
    <source>
        <dbReference type="Proteomes" id="UP000678393"/>
    </source>
</evidence>
<gene>
    <name evidence="8" type="ORF">CUNI_LOCUS9214</name>
</gene>
<feature type="domain" description="Major facilitator superfamily (MFS) profile" evidence="7">
    <location>
        <begin position="70"/>
        <end position="481"/>
    </location>
</feature>
<feature type="transmembrane region" description="Helical" evidence="6">
    <location>
        <begin position="370"/>
        <end position="388"/>
    </location>
</feature>
<evidence type="ECO:0000256" key="6">
    <source>
        <dbReference type="SAM" id="Phobius"/>
    </source>
</evidence>
<keyword evidence="2" id="KW-0813">Transport</keyword>
<comment type="caution">
    <text evidence="8">The sequence shown here is derived from an EMBL/GenBank/DDBJ whole genome shotgun (WGS) entry which is preliminary data.</text>
</comment>
<evidence type="ECO:0000256" key="1">
    <source>
        <dbReference type="ARBA" id="ARBA00004141"/>
    </source>
</evidence>
<evidence type="ECO:0000259" key="7">
    <source>
        <dbReference type="PROSITE" id="PS50850"/>
    </source>
</evidence>
<protein>
    <recommendedName>
        <fullName evidence="7">Major facilitator superfamily (MFS) profile domain-containing protein</fullName>
    </recommendedName>
</protein>
<dbReference type="AlphaFoldDB" id="A0A8S3Z9C8"/>
<name>A0A8S3Z9C8_9EUPU</name>
<dbReference type="Proteomes" id="UP000678393">
    <property type="component" value="Unassembled WGS sequence"/>
</dbReference>
<feature type="transmembrane region" description="Helical" evidence="6">
    <location>
        <begin position="301"/>
        <end position="326"/>
    </location>
</feature>
<feature type="transmembrane region" description="Helical" evidence="6">
    <location>
        <begin position="456"/>
        <end position="476"/>
    </location>
</feature>
<feature type="transmembrane region" description="Helical" evidence="6">
    <location>
        <begin position="111"/>
        <end position="128"/>
    </location>
</feature>
<keyword evidence="4 6" id="KW-1133">Transmembrane helix</keyword>
<dbReference type="SUPFAM" id="SSF103473">
    <property type="entry name" value="MFS general substrate transporter"/>
    <property type="match status" value="1"/>
</dbReference>
<dbReference type="InterPro" id="IPR020846">
    <property type="entry name" value="MFS_dom"/>
</dbReference>
<evidence type="ECO:0000256" key="4">
    <source>
        <dbReference type="ARBA" id="ARBA00022989"/>
    </source>
</evidence>
<comment type="subcellular location">
    <subcellularLocation>
        <location evidence="1">Membrane</location>
        <topology evidence="1">Multi-pass membrane protein</topology>
    </subcellularLocation>
</comment>
<sequence length="494" mass="54972">MQEEACLSEHRESIRAAKEDRKARGDDEHQLKTLVNNQPTVHLGQNSGVKFQNLDDVLSGLKLGPFHWRMLVLVGGGYFAACSEMMVFVFLSSPLKKEWSLGEHNFSWLPFSTGIAGVFGGFIAGTVSDKYGRRIPFLVGIVIIGVAGLTSAFAPNFPLFIACRCLVTVGIGTFESVGFVLLLEFLPSRQRGPILVTVTLCGALGAVLAGGFAWLILPNWGWRWFVGTCAGPAFLLLCYQPFVFFETPRFLLSCGRKLEAINVLKRMAKMNHSELPDLDTVTCPPSNRPRGNLRQLFSDKYLSSTLTFSSIWFLQAAGYWGITVYLPEYMAKLGADPYFNMFSIFIGEIPGLLLAMILIEHYMLGRIRTLRFFSAMTALSLFVFSFIPEHAFKTVLIILCYFSMVPIYSILNTVTPELYPTEVRSTAMAWVNILIEVPGLLTPFIGATLLSSDLPWLYPVVWGSVFLIQFAITFALRNETAGKAIEDHQLDITA</sequence>
<dbReference type="PANTHER" id="PTHR23511:SF34">
    <property type="entry name" value="SYNAPTIC VESICLE GLYCOPROTEIN 2"/>
    <property type="match status" value="1"/>
</dbReference>
<feature type="transmembrane region" description="Helical" evidence="6">
    <location>
        <begin position="222"/>
        <end position="245"/>
    </location>
</feature>
<accession>A0A8S3Z9C8</accession>
<feature type="transmembrane region" description="Helical" evidence="6">
    <location>
        <begin position="194"/>
        <end position="216"/>
    </location>
</feature>
<dbReference type="InterPro" id="IPR011701">
    <property type="entry name" value="MFS"/>
</dbReference>
<evidence type="ECO:0000256" key="2">
    <source>
        <dbReference type="ARBA" id="ARBA00022448"/>
    </source>
</evidence>
<dbReference type="PROSITE" id="PS50850">
    <property type="entry name" value="MFS"/>
    <property type="match status" value="1"/>
</dbReference>
<dbReference type="OrthoDB" id="10262656at2759"/>
<dbReference type="GO" id="GO:0022857">
    <property type="term" value="F:transmembrane transporter activity"/>
    <property type="evidence" value="ECO:0007669"/>
    <property type="project" value="InterPro"/>
</dbReference>
<proteinExistence type="predicted"/>
<evidence type="ECO:0000256" key="5">
    <source>
        <dbReference type="ARBA" id="ARBA00023136"/>
    </source>
</evidence>
<dbReference type="PANTHER" id="PTHR23511">
    <property type="entry name" value="SYNAPTIC VESICLE GLYCOPROTEIN 2"/>
    <property type="match status" value="1"/>
</dbReference>
<keyword evidence="9" id="KW-1185">Reference proteome</keyword>
<feature type="transmembrane region" description="Helical" evidence="6">
    <location>
        <begin position="427"/>
        <end position="450"/>
    </location>
</feature>
<keyword evidence="3 6" id="KW-0812">Transmembrane</keyword>
<dbReference type="CDD" id="cd17316">
    <property type="entry name" value="MFS_SV2_like"/>
    <property type="match status" value="1"/>
</dbReference>
<feature type="transmembrane region" description="Helical" evidence="6">
    <location>
        <begin position="394"/>
        <end position="415"/>
    </location>
</feature>
<keyword evidence="5 6" id="KW-0472">Membrane</keyword>
<dbReference type="InterPro" id="IPR005829">
    <property type="entry name" value="Sugar_transporter_CS"/>
</dbReference>
<feature type="transmembrane region" description="Helical" evidence="6">
    <location>
        <begin position="135"/>
        <end position="153"/>
    </location>
</feature>
<feature type="transmembrane region" description="Helical" evidence="6">
    <location>
        <begin position="159"/>
        <end position="182"/>
    </location>
</feature>
<evidence type="ECO:0000313" key="8">
    <source>
        <dbReference type="EMBL" id="CAG5123656.1"/>
    </source>
</evidence>
<dbReference type="GO" id="GO:0016020">
    <property type="term" value="C:membrane"/>
    <property type="evidence" value="ECO:0007669"/>
    <property type="project" value="UniProtKB-SubCell"/>
</dbReference>
<feature type="transmembrane region" description="Helical" evidence="6">
    <location>
        <begin position="70"/>
        <end position="91"/>
    </location>
</feature>